<name>M3GY31_9LEPT</name>
<keyword evidence="5 6" id="KW-0472">Membrane</keyword>
<feature type="transmembrane region" description="Helical" evidence="6">
    <location>
        <begin position="209"/>
        <end position="230"/>
    </location>
</feature>
<feature type="transmembrane region" description="Helical" evidence="6">
    <location>
        <begin position="81"/>
        <end position="98"/>
    </location>
</feature>
<feature type="transmembrane region" description="Helical" evidence="6">
    <location>
        <begin position="52"/>
        <end position="75"/>
    </location>
</feature>
<evidence type="ECO:0000256" key="1">
    <source>
        <dbReference type="ARBA" id="ARBA00004141"/>
    </source>
</evidence>
<proteinExistence type="inferred from homology"/>
<dbReference type="InterPro" id="IPR005496">
    <property type="entry name" value="Integral_membrane_TerC"/>
</dbReference>
<gene>
    <name evidence="7" type="ORF">LEP1GSC188_3269</name>
</gene>
<protein>
    <submittedName>
        <fullName evidence="7">Integral membrane protein, TerC family</fullName>
    </submittedName>
</protein>
<evidence type="ECO:0000313" key="7">
    <source>
        <dbReference type="EMBL" id="EMF81811.1"/>
    </source>
</evidence>
<feature type="transmembrane region" description="Helical" evidence="6">
    <location>
        <begin position="140"/>
        <end position="161"/>
    </location>
</feature>
<evidence type="ECO:0000313" key="8">
    <source>
        <dbReference type="Proteomes" id="UP000011770"/>
    </source>
</evidence>
<evidence type="ECO:0000256" key="5">
    <source>
        <dbReference type="ARBA" id="ARBA00023136"/>
    </source>
</evidence>
<dbReference type="Proteomes" id="UP000011770">
    <property type="component" value="Unassembled WGS sequence"/>
</dbReference>
<dbReference type="PANTHER" id="PTHR30238">
    <property type="entry name" value="MEMBRANE BOUND PREDICTED REDOX MODULATOR"/>
    <property type="match status" value="1"/>
</dbReference>
<dbReference type="EMBL" id="AHOR02000030">
    <property type="protein sequence ID" value="EMF81811.1"/>
    <property type="molecule type" value="Genomic_DNA"/>
</dbReference>
<dbReference type="NCBIfam" id="TIGR03718">
    <property type="entry name" value="R_switched_Alx"/>
    <property type="match status" value="1"/>
</dbReference>
<keyword evidence="4 6" id="KW-1133">Transmembrane helix</keyword>
<evidence type="ECO:0000256" key="6">
    <source>
        <dbReference type="SAM" id="Phobius"/>
    </source>
</evidence>
<dbReference type="Pfam" id="PF03741">
    <property type="entry name" value="TerC"/>
    <property type="match status" value="1"/>
</dbReference>
<feature type="transmembrane region" description="Helical" evidence="6">
    <location>
        <begin position="236"/>
        <end position="261"/>
    </location>
</feature>
<comment type="caution">
    <text evidence="7">The sequence shown here is derived from an EMBL/GenBank/DDBJ whole genome shotgun (WGS) entry which is preliminary data.</text>
</comment>
<comment type="similarity">
    <text evidence="2">Belongs to the TerC family.</text>
</comment>
<sequence>MNQSPEDPTLGKTKALEFITGYFLEYSLSVDNLFVFIMVFQKFRITPQYQPLILKWGIIGALFFRAIMIFIGAELVSQFDWILYLFGIFLLYTAMKMFTHREQEDFHPESSLVVKLAKKILPMTRSHYPEKFVVLEHGRYLFTSTFITLLIVEFSDIMFALDSIPAVFSITTDAFIVYTSNIFAILGLRSLYFMLSGVMELFIFLKRGVSVLLAFVGIKLLLPLFSLYVFGYEIHIPILVSLGIILGTLIISILASVPHYLKIKNGT</sequence>
<accession>M3GY31</accession>
<organism evidence="7 8">
    <name type="scientific">Leptospira weilii serovar Topaz str. LT2116</name>
    <dbReference type="NCBI Taxonomy" id="1088540"/>
    <lineage>
        <taxon>Bacteria</taxon>
        <taxon>Pseudomonadati</taxon>
        <taxon>Spirochaetota</taxon>
        <taxon>Spirochaetia</taxon>
        <taxon>Leptospirales</taxon>
        <taxon>Leptospiraceae</taxon>
        <taxon>Leptospira</taxon>
    </lineage>
</organism>
<feature type="transmembrane region" description="Helical" evidence="6">
    <location>
        <begin position="167"/>
        <end position="188"/>
    </location>
</feature>
<evidence type="ECO:0000256" key="3">
    <source>
        <dbReference type="ARBA" id="ARBA00022692"/>
    </source>
</evidence>
<evidence type="ECO:0000256" key="2">
    <source>
        <dbReference type="ARBA" id="ARBA00007511"/>
    </source>
</evidence>
<dbReference type="PANTHER" id="PTHR30238:SF0">
    <property type="entry name" value="THYLAKOID MEMBRANE PROTEIN TERC, CHLOROPLASTIC"/>
    <property type="match status" value="1"/>
</dbReference>
<dbReference type="InterPro" id="IPR022369">
    <property type="entry name" value="Integral_membrane_TerC_rswitch"/>
</dbReference>
<comment type="subcellular location">
    <subcellularLocation>
        <location evidence="1">Membrane</location>
        <topology evidence="1">Multi-pass membrane protein</topology>
    </subcellularLocation>
</comment>
<reference evidence="7 8" key="1">
    <citation type="submission" date="2013-01" db="EMBL/GenBank/DDBJ databases">
        <authorList>
            <person name="Harkins D.M."/>
            <person name="Durkin A.S."/>
            <person name="Brinkac L.M."/>
            <person name="Haft D.H."/>
            <person name="Selengut J.D."/>
            <person name="Sanka R."/>
            <person name="DePew J."/>
            <person name="Purushe J."/>
            <person name="Tulsiani S.M."/>
            <person name="Graham G.C."/>
            <person name="Burns M.-A."/>
            <person name="Dohnt M.F."/>
            <person name="Smythe L.D."/>
            <person name="McKay D.B."/>
            <person name="Craig S.B."/>
            <person name="Vinetz J.M."/>
            <person name="Sutton G.G."/>
            <person name="Nierman W.C."/>
            <person name="Fouts D.E."/>
        </authorList>
    </citation>
    <scope>NUCLEOTIDE SEQUENCE [LARGE SCALE GENOMIC DNA]</scope>
    <source>
        <strain evidence="7 8">LT2116</strain>
    </source>
</reference>
<evidence type="ECO:0000256" key="4">
    <source>
        <dbReference type="ARBA" id="ARBA00022989"/>
    </source>
</evidence>
<dbReference type="AlphaFoldDB" id="M3GY31"/>
<dbReference type="GO" id="GO:0016020">
    <property type="term" value="C:membrane"/>
    <property type="evidence" value="ECO:0007669"/>
    <property type="project" value="UniProtKB-SubCell"/>
</dbReference>
<keyword evidence="3 6" id="KW-0812">Transmembrane</keyword>
<feature type="transmembrane region" description="Helical" evidence="6">
    <location>
        <begin position="20"/>
        <end position="40"/>
    </location>
</feature>